<keyword evidence="5" id="KW-0325">Glycoprotein</keyword>
<sequence length="235" mass="25883">MQCTTERLLRLLLVAFCSSLARGATRHPVLWTPEGVERINHTITAKPGDEITFICPRGSFSTTWFMTEIDQYTNCNCESGAKCILISNCEYFNANNFSTAIQRTSENLQDTPDYQPGRTYYFTSFSWNTSTLSHLSQVQSGGECSRDILRLEIKVLQTTTGEVPGTDTPSTTPDRSIANPTDTTDSTVDVSVTNQEVKDPQGLGSVENSQGLPISLSLPLVLTVSLVTLLTHFLD</sequence>
<feature type="region of interest" description="Disordered" evidence="7">
    <location>
        <begin position="160"/>
        <end position="188"/>
    </location>
</feature>
<evidence type="ECO:0000256" key="6">
    <source>
        <dbReference type="PROSITE-ProRule" id="PRU00884"/>
    </source>
</evidence>
<evidence type="ECO:0000256" key="3">
    <source>
        <dbReference type="ARBA" id="ARBA00023136"/>
    </source>
</evidence>
<dbReference type="EMBL" id="CASHTH010003277">
    <property type="protein sequence ID" value="CAI8042640.1"/>
    <property type="molecule type" value="Genomic_DNA"/>
</dbReference>
<dbReference type="InterPro" id="IPR001799">
    <property type="entry name" value="Ephrin_RBD"/>
</dbReference>
<dbReference type="SUPFAM" id="SSF49503">
    <property type="entry name" value="Cupredoxins"/>
    <property type="match status" value="1"/>
</dbReference>
<evidence type="ECO:0000256" key="8">
    <source>
        <dbReference type="SAM" id="SignalP"/>
    </source>
</evidence>
<accession>A0AA35X8Z1</accession>
<protein>
    <recommendedName>
        <fullName evidence="9">Ephrin RBD domain-containing protein</fullName>
    </recommendedName>
</protein>
<dbReference type="InterPro" id="IPR031328">
    <property type="entry name" value="Ephrin"/>
</dbReference>
<evidence type="ECO:0000313" key="10">
    <source>
        <dbReference type="EMBL" id="CAI8042640.1"/>
    </source>
</evidence>
<evidence type="ECO:0000256" key="7">
    <source>
        <dbReference type="SAM" id="MobiDB-lite"/>
    </source>
</evidence>
<keyword evidence="3" id="KW-0472">Membrane</keyword>
<evidence type="ECO:0000313" key="11">
    <source>
        <dbReference type="Proteomes" id="UP001174909"/>
    </source>
</evidence>
<gene>
    <name evidence="10" type="ORF">GBAR_LOCUS23642</name>
</gene>
<evidence type="ECO:0000256" key="5">
    <source>
        <dbReference type="ARBA" id="ARBA00023180"/>
    </source>
</evidence>
<comment type="caution">
    <text evidence="6">Lacks conserved residue(s) required for the propagation of feature annotation.</text>
</comment>
<dbReference type="GO" id="GO:0046875">
    <property type="term" value="F:ephrin receptor binding"/>
    <property type="evidence" value="ECO:0007669"/>
    <property type="project" value="TreeGrafter"/>
</dbReference>
<comment type="caution">
    <text evidence="10">The sequence shown here is derived from an EMBL/GenBank/DDBJ whole genome shotgun (WGS) entry which is preliminary data.</text>
</comment>
<evidence type="ECO:0000256" key="1">
    <source>
        <dbReference type="ARBA" id="ARBA00004370"/>
    </source>
</evidence>
<reference evidence="10" key="1">
    <citation type="submission" date="2023-03" db="EMBL/GenBank/DDBJ databases">
        <authorList>
            <person name="Steffen K."/>
            <person name="Cardenas P."/>
        </authorList>
    </citation>
    <scope>NUCLEOTIDE SEQUENCE</scope>
</reference>
<dbReference type="PANTHER" id="PTHR11304:SF29">
    <property type="entry name" value="EPHRIN"/>
    <property type="match status" value="1"/>
</dbReference>
<proteinExistence type="inferred from homology"/>
<keyword evidence="4" id="KW-1015">Disulfide bond</keyword>
<dbReference type="PROSITE" id="PS51551">
    <property type="entry name" value="EPHRIN_RBD_2"/>
    <property type="match status" value="1"/>
</dbReference>
<name>A0AA35X8Z1_GEOBA</name>
<dbReference type="AlphaFoldDB" id="A0AA35X8Z1"/>
<dbReference type="InterPro" id="IPR008972">
    <property type="entry name" value="Cupredoxin"/>
</dbReference>
<feature type="compositionally biased region" description="Polar residues" evidence="7">
    <location>
        <begin position="160"/>
        <end position="180"/>
    </location>
</feature>
<keyword evidence="11" id="KW-1185">Reference proteome</keyword>
<dbReference type="Gene3D" id="2.60.40.420">
    <property type="entry name" value="Cupredoxins - blue copper proteins"/>
    <property type="match status" value="1"/>
</dbReference>
<organism evidence="10 11">
    <name type="scientific">Geodia barretti</name>
    <name type="common">Barrett's horny sponge</name>
    <dbReference type="NCBI Taxonomy" id="519541"/>
    <lineage>
        <taxon>Eukaryota</taxon>
        <taxon>Metazoa</taxon>
        <taxon>Porifera</taxon>
        <taxon>Demospongiae</taxon>
        <taxon>Heteroscleromorpha</taxon>
        <taxon>Tetractinellida</taxon>
        <taxon>Astrophorina</taxon>
        <taxon>Geodiidae</taxon>
        <taxon>Geodia</taxon>
    </lineage>
</organism>
<comment type="subcellular location">
    <subcellularLocation>
        <location evidence="1">Membrane</location>
    </subcellularLocation>
</comment>
<dbReference type="GO" id="GO:0005886">
    <property type="term" value="C:plasma membrane"/>
    <property type="evidence" value="ECO:0007669"/>
    <property type="project" value="TreeGrafter"/>
</dbReference>
<comment type="similarity">
    <text evidence="6">Belongs to the ephrin family.</text>
</comment>
<dbReference type="Proteomes" id="UP001174909">
    <property type="component" value="Unassembled WGS sequence"/>
</dbReference>
<feature type="signal peptide" evidence="8">
    <location>
        <begin position="1"/>
        <end position="23"/>
    </location>
</feature>
<evidence type="ECO:0000256" key="2">
    <source>
        <dbReference type="ARBA" id="ARBA00022729"/>
    </source>
</evidence>
<keyword evidence="2 8" id="KW-0732">Signal</keyword>
<dbReference type="GO" id="GO:0048013">
    <property type="term" value="P:ephrin receptor signaling pathway"/>
    <property type="evidence" value="ECO:0007669"/>
    <property type="project" value="TreeGrafter"/>
</dbReference>
<feature type="domain" description="Ephrin RBD" evidence="9">
    <location>
        <begin position="24"/>
        <end position="155"/>
    </location>
</feature>
<dbReference type="Pfam" id="PF00812">
    <property type="entry name" value="Ephrin"/>
    <property type="match status" value="1"/>
</dbReference>
<dbReference type="PANTHER" id="PTHR11304">
    <property type="entry name" value="EPHRIN"/>
    <property type="match status" value="1"/>
</dbReference>
<evidence type="ECO:0000256" key="4">
    <source>
        <dbReference type="ARBA" id="ARBA00023157"/>
    </source>
</evidence>
<feature type="chain" id="PRO_5041215305" description="Ephrin RBD domain-containing protein" evidence="8">
    <location>
        <begin position="24"/>
        <end position="235"/>
    </location>
</feature>
<evidence type="ECO:0000259" key="9">
    <source>
        <dbReference type="PROSITE" id="PS51551"/>
    </source>
</evidence>